<reference evidence="8 9" key="1">
    <citation type="journal article" date="2018" name="Nat. Genet.">
        <title>The Rosa genome provides new insights in the design of modern roses.</title>
        <authorList>
            <person name="Bendahmane M."/>
        </authorList>
    </citation>
    <scope>NUCLEOTIDE SEQUENCE [LARGE SCALE GENOMIC DNA]</scope>
    <source>
        <strain evidence="9">cv. Old Blush</strain>
    </source>
</reference>
<dbReference type="Proteomes" id="UP000238479">
    <property type="component" value="Chromosome 1"/>
</dbReference>
<dbReference type="PANTHER" id="PTHR10639">
    <property type="entry name" value="CLATHRIN LIGHT CHAIN"/>
    <property type="match status" value="1"/>
</dbReference>
<keyword evidence="6" id="KW-0168">Coated pit</keyword>
<comment type="similarity">
    <text evidence="4">Belongs to the clathrin light chain family.</text>
</comment>
<evidence type="ECO:0000256" key="6">
    <source>
        <dbReference type="ARBA" id="ARBA00023176"/>
    </source>
</evidence>
<evidence type="ECO:0000256" key="7">
    <source>
        <dbReference type="ARBA" id="ARBA00023329"/>
    </source>
</evidence>
<dbReference type="GO" id="GO:0030132">
    <property type="term" value="C:clathrin coat of coated pit"/>
    <property type="evidence" value="ECO:0007669"/>
    <property type="project" value="InterPro"/>
</dbReference>
<evidence type="ECO:0000313" key="8">
    <source>
        <dbReference type="EMBL" id="PRQ59412.1"/>
    </source>
</evidence>
<dbReference type="InterPro" id="IPR000996">
    <property type="entry name" value="Clathrin_L-chain"/>
</dbReference>
<comment type="function">
    <text evidence="1">Clathrin is the major protein of the polyhedral coat of coated pits and vesicles.</text>
</comment>
<dbReference type="GO" id="GO:0032050">
    <property type="term" value="F:clathrin heavy chain binding"/>
    <property type="evidence" value="ECO:0007669"/>
    <property type="project" value="TreeGrafter"/>
</dbReference>
<evidence type="ECO:0000256" key="5">
    <source>
        <dbReference type="ARBA" id="ARBA00023136"/>
    </source>
</evidence>
<evidence type="ECO:0000256" key="4">
    <source>
        <dbReference type="ARBA" id="ARBA00005263"/>
    </source>
</evidence>
<dbReference type="STRING" id="74649.A0A2P6SL70"/>
<dbReference type="AlphaFoldDB" id="A0A2P6SL70"/>
<sequence>MFRQNAIQLAEKEKSEKELLSQIIGEAEDFKVEFYQKRKITSENNKATNREKEKMFVASQEKFHAEVDKNY</sequence>
<evidence type="ECO:0000256" key="2">
    <source>
        <dbReference type="ARBA" id="ARBA00004180"/>
    </source>
</evidence>
<keyword evidence="5" id="KW-0472">Membrane</keyword>
<evidence type="ECO:0000256" key="1">
    <source>
        <dbReference type="ARBA" id="ARBA00003913"/>
    </source>
</evidence>
<dbReference type="GO" id="GO:0006886">
    <property type="term" value="P:intracellular protein transport"/>
    <property type="evidence" value="ECO:0007669"/>
    <property type="project" value="InterPro"/>
</dbReference>
<dbReference type="GO" id="GO:0030130">
    <property type="term" value="C:clathrin coat of trans-Golgi network vesicle"/>
    <property type="evidence" value="ECO:0007669"/>
    <property type="project" value="InterPro"/>
</dbReference>
<comment type="caution">
    <text evidence="8">The sequence shown here is derived from an EMBL/GenBank/DDBJ whole genome shotgun (WGS) entry which is preliminary data.</text>
</comment>
<dbReference type="Gramene" id="PRQ59412">
    <property type="protein sequence ID" value="PRQ59412"/>
    <property type="gene ID" value="RchiOBHm_Chr1g0369891"/>
</dbReference>
<keyword evidence="9" id="KW-1185">Reference proteome</keyword>
<gene>
    <name evidence="8" type="ORF">RchiOBHm_Chr1g0369891</name>
</gene>
<dbReference type="GO" id="GO:0072583">
    <property type="term" value="P:clathrin-dependent endocytosis"/>
    <property type="evidence" value="ECO:0007669"/>
    <property type="project" value="TreeGrafter"/>
</dbReference>
<evidence type="ECO:0000313" key="9">
    <source>
        <dbReference type="Proteomes" id="UP000238479"/>
    </source>
</evidence>
<keyword evidence="7" id="KW-0968">Cytoplasmic vesicle</keyword>
<evidence type="ECO:0000256" key="3">
    <source>
        <dbReference type="ARBA" id="ARBA00004277"/>
    </source>
</evidence>
<organism evidence="8 9">
    <name type="scientific">Rosa chinensis</name>
    <name type="common">China rose</name>
    <dbReference type="NCBI Taxonomy" id="74649"/>
    <lineage>
        <taxon>Eukaryota</taxon>
        <taxon>Viridiplantae</taxon>
        <taxon>Streptophyta</taxon>
        <taxon>Embryophyta</taxon>
        <taxon>Tracheophyta</taxon>
        <taxon>Spermatophyta</taxon>
        <taxon>Magnoliopsida</taxon>
        <taxon>eudicotyledons</taxon>
        <taxon>Gunneridae</taxon>
        <taxon>Pentapetalae</taxon>
        <taxon>rosids</taxon>
        <taxon>fabids</taxon>
        <taxon>Rosales</taxon>
        <taxon>Rosaceae</taxon>
        <taxon>Rosoideae</taxon>
        <taxon>Rosoideae incertae sedis</taxon>
        <taxon>Rosa</taxon>
    </lineage>
</organism>
<dbReference type="GO" id="GO:0005198">
    <property type="term" value="F:structural molecule activity"/>
    <property type="evidence" value="ECO:0007669"/>
    <property type="project" value="InterPro"/>
</dbReference>
<dbReference type="EMBL" id="PDCK01000039">
    <property type="protein sequence ID" value="PRQ59412.1"/>
    <property type="molecule type" value="Genomic_DNA"/>
</dbReference>
<accession>A0A2P6SL70</accession>
<name>A0A2P6SL70_ROSCH</name>
<protein>
    <submittedName>
        <fullName evidence="8">Putative clathrin light chain</fullName>
    </submittedName>
</protein>
<proteinExistence type="inferred from homology"/>
<comment type="subcellular location">
    <subcellularLocation>
        <location evidence="2">Cytoplasmic vesicle membrane</location>
        <topology evidence="2">Peripheral membrane protein</topology>
        <orientation evidence="2">Cytoplasmic side</orientation>
    </subcellularLocation>
    <subcellularLocation>
        <location evidence="3">Membrane</location>
        <location evidence="3">Coated pit</location>
        <topology evidence="3">Peripheral membrane protein</topology>
        <orientation evidence="3">Cytoplasmic side</orientation>
    </subcellularLocation>
</comment>
<dbReference type="PANTHER" id="PTHR10639:SF24">
    <property type="entry name" value="CLATHRIN LIGHT CHAIN 3"/>
    <property type="match status" value="1"/>
</dbReference>